<dbReference type="Gramene" id="TraesRN3D0100850400.3">
    <property type="protein sequence ID" value="TraesRN3D0100850400.3"/>
    <property type="gene ID" value="TraesRN3D0100850400"/>
</dbReference>
<dbReference type="SUPFAM" id="SSF52540">
    <property type="entry name" value="P-loop containing nucleoside triphosphate hydrolases"/>
    <property type="match status" value="1"/>
</dbReference>
<proteinExistence type="predicted"/>
<accession>A0A3B6GXE1</accession>
<feature type="transmembrane region" description="Helical" evidence="5">
    <location>
        <begin position="344"/>
        <end position="371"/>
    </location>
</feature>
<dbReference type="InterPro" id="IPR026082">
    <property type="entry name" value="ABCA"/>
</dbReference>
<keyword evidence="3 5" id="KW-1133">Transmembrane helix</keyword>
<evidence type="ECO:0000256" key="4">
    <source>
        <dbReference type="ARBA" id="ARBA00023136"/>
    </source>
</evidence>
<reference evidence="7" key="2">
    <citation type="submission" date="2018-10" db="UniProtKB">
        <authorList>
            <consortium name="EnsemblPlants"/>
        </authorList>
    </citation>
    <scope>IDENTIFICATION</scope>
</reference>
<keyword evidence="4 5" id="KW-0472">Membrane</keyword>
<feature type="transmembrane region" description="Helical" evidence="5">
    <location>
        <begin position="412"/>
        <end position="433"/>
    </location>
</feature>
<dbReference type="GO" id="GO:0140359">
    <property type="term" value="F:ABC-type transporter activity"/>
    <property type="evidence" value="ECO:0007669"/>
    <property type="project" value="InterPro"/>
</dbReference>
<sequence>MDSSTGSRGPAGFATQANALFRKNLCFQKRNLKTNACITVYPILVCVLLVLMQRPIDNRIDPSKYSCGCACVDTAADGSCRRTECGAQHSTPDQVAYCQILSPPRWPALIQVPRPQSRAVRTASQPSNGLPEPTCRVTRSCPAAFLVTGSNRSLTESLSGELFPALSSPLNFTDYLDTLSNIVSGSDTVTLRRQLLEPTFISEDTLYVVQPRRQSNLSQNVSVNAGMIPLRLNVDCIQGLSLWRKSASVINDELFKGYRQRGSGGGKTNEFVAGYDFLNTSKDSLDINIWFNSTYNRKVAYSPIAILRVPRLVNMVMLTYLVYEKQQKLKIMMKMHGLKDGPYWMINYAYFFGLSAVYMILFVIFGSLIGLRLFTKNDYSIQFVFYLIHINVQIVLAFFASSFFSSVKIATVVGYIYVFGSGLLGGFLLHFFIEDTSFPKGSIVVMQMIPGFSLYRGLYEFSAFSGNENGTGGMKWANLSDPVNGMRTILIIMVIEWAILLPLAFYFDNVSLLDGRLRKRMLVFFKCFRMRAVSFKRYSFGRLGSNVLVEMENPDATLEREVVDHLLLEPNSNYATICDNLKKVYHGMDGNPDKLAVRGLSLAIPKGQCFGILGPNGAGKTSFISMVM</sequence>
<comment type="subcellular location">
    <subcellularLocation>
        <location evidence="1">Membrane</location>
        <topology evidence="1">Multi-pass membrane protein</topology>
    </subcellularLocation>
</comment>
<keyword evidence="2 5" id="KW-0812">Transmembrane</keyword>
<feature type="transmembrane region" description="Helical" evidence="5">
    <location>
        <begin position="489"/>
        <end position="512"/>
    </location>
</feature>
<dbReference type="OrthoDB" id="663031at2759"/>
<feature type="transmembrane region" description="Helical" evidence="5">
    <location>
        <begin position="300"/>
        <end position="323"/>
    </location>
</feature>
<feature type="transmembrane region" description="Helical" evidence="5">
    <location>
        <begin position="32"/>
        <end position="52"/>
    </location>
</feature>
<feature type="transmembrane region" description="Helical" evidence="5">
    <location>
        <begin position="383"/>
        <end position="405"/>
    </location>
</feature>
<evidence type="ECO:0000256" key="5">
    <source>
        <dbReference type="SAM" id="Phobius"/>
    </source>
</evidence>
<protein>
    <recommendedName>
        <fullName evidence="6">ABC-2 type transporter transmembrane domain-containing protein</fullName>
    </recommendedName>
</protein>
<evidence type="ECO:0000259" key="6">
    <source>
        <dbReference type="Pfam" id="PF12698"/>
    </source>
</evidence>
<evidence type="ECO:0000313" key="7">
    <source>
        <dbReference type="EnsemblPlants" id="TraesCS3D02G368700.3"/>
    </source>
</evidence>
<keyword evidence="8" id="KW-1185">Reference proteome</keyword>
<dbReference type="EnsemblPlants" id="TraesCS3D02G368700.3">
    <property type="protein sequence ID" value="TraesCS3D02G368700.3"/>
    <property type="gene ID" value="TraesCS3D02G368700"/>
</dbReference>
<dbReference type="PANTHER" id="PTHR19229:SF259">
    <property type="entry name" value="OS08G0398300 PROTEIN"/>
    <property type="match status" value="1"/>
</dbReference>
<dbReference type="Gramene" id="TraesCS3D03G0814900.3">
    <property type="protein sequence ID" value="TraesCS3D03G0814900.3.CDS"/>
    <property type="gene ID" value="TraesCS3D03G0814900"/>
</dbReference>
<evidence type="ECO:0000256" key="2">
    <source>
        <dbReference type="ARBA" id="ARBA00022692"/>
    </source>
</evidence>
<dbReference type="InterPro" id="IPR027417">
    <property type="entry name" value="P-loop_NTPase"/>
</dbReference>
<organism evidence="7">
    <name type="scientific">Triticum aestivum</name>
    <name type="common">Wheat</name>
    <dbReference type="NCBI Taxonomy" id="4565"/>
    <lineage>
        <taxon>Eukaryota</taxon>
        <taxon>Viridiplantae</taxon>
        <taxon>Streptophyta</taxon>
        <taxon>Embryophyta</taxon>
        <taxon>Tracheophyta</taxon>
        <taxon>Spermatophyta</taxon>
        <taxon>Magnoliopsida</taxon>
        <taxon>Liliopsida</taxon>
        <taxon>Poales</taxon>
        <taxon>Poaceae</taxon>
        <taxon>BOP clade</taxon>
        <taxon>Pooideae</taxon>
        <taxon>Triticodae</taxon>
        <taxon>Triticeae</taxon>
        <taxon>Triticinae</taxon>
        <taxon>Triticum</taxon>
    </lineage>
</organism>
<dbReference type="InterPro" id="IPR013525">
    <property type="entry name" value="ABC2_TM"/>
</dbReference>
<evidence type="ECO:0000256" key="3">
    <source>
        <dbReference type="ARBA" id="ARBA00022989"/>
    </source>
</evidence>
<dbReference type="PANTHER" id="PTHR19229">
    <property type="entry name" value="ATP-BINDING CASSETTE TRANSPORTER SUBFAMILY A ABCA"/>
    <property type="match status" value="1"/>
</dbReference>
<dbReference type="AlphaFoldDB" id="A0A3B6GXE1"/>
<dbReference type="Gramene" id="TraesCS3D02G368700.3">
    <property type="protein sequence ID" value="TraesCS3D02G368700.3"/>
    <property type="gene ID" value="TraesCS3D02G368700"/>
</dbReference>
<dbReference type="Proteomes" id="UP000019116">
    <property type="component" value="Chromosome 3D"/>
</dbReference>
<dbReference type="GO" id="GO:0016020">
    <property type="term" value="C:membrane"/>
    <property type="evidence" value="ECO:0007669"/>
    <property type="project" value="UniProtKB-SubCell"/>
</dbReference>
<reference evidence="7" key="1">
    <citation type="submission" date="2018-08" db="EMBL/GenBank/DDBJ databases">
        <authorList>
            <person name="Rossello M."/>
        </authorList>
    </citation>
    <scope>NUCLEOTIDE SEQUENCE [LARGE SCALE GENOMIC DNA]</scope>
    <source>
        <strain evidence="7">cv. Chinese Spring</strain>
    </source>
</reference>
<evidence type="ECO:0000256" key="1">
    <source>
        <dbReference type="ARBA" id="ARBA00004141"/>
    </source>
</evidence>
<dbReference type="Gene3D" id="3.40.50.300">
    <property type="entry name" value="P-loop containing nucleotide triphosphate hydrolases"/>
    <property type="match status" value="1"/>
</dbReference>
<dbReference type="Pfam" id="PF12698">
    <property type="entry name" value="ABC2_membrane_3"/>
    <property type="match status" value="1"/>
</dbReference>
<evidence type="ECO:0000313" key="8">
    <source>
        <dbReference type="Proteomes" id="UP000019116"/>
    </source>
</evidence>
<feature type="domain" description="ABC-2 type transporter transmembrane" evidence="6">
    <location>
        <begin position="316"/>
        <end position="506"/>
    </location>
</feature>
<name>A0A3B6GXE1_WHEAT</name>